<protein>
    <recommendedName>
        <fullName evidence="5">Recombinase</fullName>
    </recommendedName>
</protein>
<dbReference type="PATRIC" id="fig|1278076.4.peg.4631"/>
<keyword evidence="4" id="KW-1185">Reference proteome</keyword>
<comment type="caution">
    <text evidence="3">The sequence shown here is derived from an EMBL/GenBank/DDBJ whole genome shotgun (WGS) entry which is preliminary data.</text>
</comment>
<dbReference type="GO" id="GO:0003677">
    <property type="term" value="F:DNA binding"/>
    <property type="evidence" value="ECO:0007669"/>
    <property type="project" value="UniProtKB-KW"/>
</dbReference>
<sequence length="357" mass="39931">MTTPERHDEYRTHRIPSLRQSRTARKYNDTRQESLSEPAIPVRYRHDWALFTDWCTATDQDPLPASPETLALFLHEHPAEPATQRRRVSAINTVHTRHGHPAPGRSETVRRRLDTARAQRLDRLAPLLLHKAAELPVTGWPSGVFGRRDALLLTLAATGMPFAQLTQLRRGDVTVDADTLVATTTGGERFCLAPEPAAVESAAVYHRWAEILAFLDACPNTDLLAQYLTDPVEIDQGVLTDRQARQPLLSPIDRWGHLPLMPQPMTAQSIASIVRDHLSGEARARAPLPLRKQSDRDEGPTAWIESEIDLDPHYYERGVAARHHARDSLDGLTDVFDEIEASVDALLDELLTVLDGL</sequence>
<proteinExistence type="predicted"/>
<dbReference type="Proteomes" id="UP000011731">
    <property type="component" value="Unassembled WGS sequence"/>
</dbReference>
<evidence type="ECO:0000313" key="4">
    <source>
        <dbReference type="Proteomes" id="UP000011731"/>
    </source>
</evidence>
<feature type="compositionally biased region" description="Basic and acidic residues" evidence="2">
    <location>
        <begin position="1"/>
        <end position="12"/>
    </location>
</feature>
<reference evidence="3 4" key="1">
    <citation type="journal article" date="2013" name="Genome Announc.">
        <title>Draft Genome Sequence of Rhodococcus ruber Strain BKS 20-38.</title>
        <authorList>
            <person name="Bala M."/>
            <person name="Kumar S."/>
            <person name="Raghava G.P."/>
            <person name="Mayilraj S."/>
        </authorList>
    </citation>
    <scope>NUCLEOTIDE SEQUENCE [LARGE SCALE GENOMIC DNA]</scope>
    <source>
        <strain evidence="3 4">BKS 20-38</strain>
    </source>
</reference>
<organism evidence="3 4">
    <name type="scientific">Rhodococcus ruber BKS 20-38</name>
    <dbReference type="NCBI Taxonomy" id="1278076"/>
    <lineage>
        <taxon>Bacteria</taxon>
        <taxon>Bacillati</taxon>
        <taxon>Actinomycetota</taxon>
        <taxon>Actinomycetes</taxon>
        <taxon>Mycobacteriales</taxon>
        <taxon>Nocardiaceae</taxon>
        <taxon>Rhodococcus</taxon>
    </lineage>
</organism>
<dbReference type="EMBL" id="AOEX01000086">
    <property type="protein sequence ID" value="EME55764.1"/>
    <property type="molecule type" value="Genomic_DNA"/>
</dbReference>
<evidence type="ECO:0000256" key="2">
    <source>
        <dbReference type="SAM" id="MobiDB-lite"/>
    </source>
</evidence>
<keyword evidence="1" id="KW-0238">DNA-binding</keyword>
<accession>M2Z554</accession>
<dbReference type="AlphaFoldDB" id="M2Z554"/>
<dbReference type="SUPFAM" id="SSF47823">
    <property type="entry name" value="lambda integrase-like, N-terminal domain"/>
    <property type="match status" value="1"/>
</dbReference>
<dbReference type="Gene3D" id="1.10.150.130">
    <property type="match status" value="1"/>
</dbReference>
<name>M2Z554_9NOCA</name>
<gene>
    <name evidence="3" type="ORF">G352_22611</name>
</gene>
<dbReference type="RefSeq" id="WP_003938585.1">
    <property type="nucleotide sequence ID" value="NZ_AOEX01000086.1"/>
</dbReference>
<feature type="region of interest" description="Disordered" evidence="2">
    <location>
        <begin position="1"/>
        <end position="35"/>
    </location>
</feature>
<dbReference type="InterPro" id="IPR010998">
    <property type="entry name" value="Integrase_recombinase_N"/>
</dbReference>
<evidence type="ECO:0008006" key="5">
    <source>
        <dbReference type="Google" id="ProtNLM"/>
    </source>
</evidence>
<evidence type="ECO:0000256" key="1">
    <source>
        <dbReference type="ARBA" id="ARBA00023125"/>
    </source>
</evidence>
<evidence type="ECO:0000313" key="3">
    <source>
        <dbReference type="EMBL" id="EME55764.1"/>
    </source>
</evidence>